<evidence type="ECO:0000256" key="2">
    <source>
        <dbReference type="ARBA" id="ARBA00022741"/>
    </source>
</evidence>
<protein>
    <submittedName>
        <fullName evidence="6">Uncharacterized protein</fullName>
    </submittedName>
</protein>
<dbReference type="STRING" id="542762.A0A4S4E503"/>
<dbReference type="SUPFAM" id="SSF52540">
    <property type="entry name" value="P-loop containing nucleoside triphosphate hydrolases"/>
    <property type="match status" value="1"/>
</dbReference>
<dbReference type="SMART" id="SM00175">
    <property type="entry name" value="RAB"/>
    <property type="match status" value="1"/>
</dbReference>
<gene>
    <name evidence="6" type="ORF">TEA_028839</name>
</gene>
<accession>A0A4S4E503</accession>
<evidence type="ECO:0000256" key="3">
    <source>
        <dbReference type="ARBA" id="ARBA00023134"/>
    </source>
</evidence>
<evidence type="ECO:0000256" key="1">
    <source>
        <dbReference type="ARBA" id="ARBA00006270"/>
    </source>
</evidence>
<dbReference type="GO" id="GO:0003924">
    <property type="term" value="F:GTPase activity"/>
    <property type="evidence" value="ECO:0007669"/>
    <property type="project" value="InterPro"/>
</dbReference>
<dbReference type="InterPro" id="IPR027417">
    <property type="entry name" value="P-loop_NTPase"/>
</dbReference>
<feature type="compositionally biased region" description="Acidic residues" evidence="5">
    <location>
        <begin position="523"/>
        <end position="537"/>
    </location>
</feature>
<feature type="compositionally biased region" description="Gly residues" evidence="5">
    <location>
        <begin position="540"/>
        <end position="554"/>
    </location>
</feature>
<keyword evidence="7" id="KW-1185">Reference proteome</keyword>
<dbReference type="PANTHER" id="PTHR47977">
    <property type="entry name" value="RAS-RELATED PROTEIN RAB"/>
    <property type="match status" value="1"/>
</dbReference>
<feature type="compositionally biased region" description="Basic and acidic residues" evidence="5">
    <location>
        <begin position="560"/>
        <end position="584"/>
    </location>
</feature>
<comment type="caution">
    <text evidence="6">The sequence shown here is derived from an EMBL/GenBank/DDBJ whole genome shotgun (WGS) entry which is preliminary data.</text>
</comment>
<dbReference type="InterPro" id="IPR036392">
    <property type="entry name" value="PLAT/LH2_dom_sf"/>
</dbReference>
<dbReference type="AlphaFoldDB" id="A0A4S4E503"/>
<keyword evidence="3" id="KW-0342">GTP-binding</keyword>
<dbReference type="FunFam" id="3.40.50.300:FF:001447">
    <property type="entry name" value="Ras-related protein Rab-1B"/>
    <property type="match status" value="1"/>
</dbReference>
<evidence type="ECO:0000256" key="5">
    <source>
        <dbReference type="SAM" id="MobiDB-lite"/>
    </source>
</evidence>
<name>A0A4S4E503_CAMSN</name>
<dbReference type="Proteomes" id="UP000306102">
    <property type="component" value="Unassembled WGS sequence"/>
</dbReference>
<dbReference type="InterPro" id="IPR050227">
    <property type="entry name" value="Rab"/>
</dbReference>
<keyword evidence="2" id="KW-0547">Nucleotide-binding</keyword>
<dbReference type="EMBL" id="SDRB02007537">
    <property type="protein sequence ID" value="THG11023.1"/>
    <property type="molecule type" value="Genomic_DNA"/>
</dbReference>
<dbReference type="GO" id="GO:0012505">
    <property type="term" value="C:endomembrane system"/>
    <property type="evidence" value="ECO:0007669"/>
    <property type="project" value="UniProtKB-SubCell"/>
</dbReference>
<dbReference type="PROSITE" id="PS51419">
    <property type="entry name" value="RAB"/>
    <property type="match status" value="1"/>
</dbReference>
<feature type="region of interest" description="Disordered" evidence="5">
    <location>
        <begin position="523"/>
        <end position="584"/>
    </location>
</feature>
<reference evidence="6 7" key="1">
    <citation type="journal article" date="2018" name="Proc. Natl. Acad. Sci. U.S.A.">
        <title>Draft genome sequence of Camellia sinensis var. sinensis provides insights into the evolution of the tea genome and tea quality.</title>
        <authorList>
            <person name="Wei C."/>
            <person name="Yang H."/>
            <person name="Wang S."/>
            <person name="Zhao J."/>
            <person name="Liu C."/>
            <person name="Gao L."/>
            <person name="Xia E."/>
            <person name="Lu Y."/>
            <person name="Tai Y."/>
            <person name="She G."/>
            <person name="Sun J."/>
            <person name="Cao H."/>
            <person name="Tong W."/>
            <person name="Gao Q."/>
            <person name="Li Y."/>
            <person name="Deng W."/>
            <person name="Jiang X."/>
            <person name="Wang W."/>
            <person name="Chen Q."/>
            <person name="Zhang S."/>
            <person name="Li H."/>
            <person name="Wu J."/>
            <person name="Wang P."/>
            <person name="Li P."/>
            <person name="Shi C."/>
            <person name="Zheng F."/>
            <person name="Jian J."/>
            <person name="Huang B."/>
            <person name="Shan D."/>
            <person name="Shi M."/>
            <person name="Fang C."/>
            <person name="Yue Y."/>
            <person name="Li F."/>
            <person name="Li D."/>
            <person name="Wei S."/>
            <person name="Han B."/>
            <person name="Jiang C."/>
            <person name="Yin Y."/>
            <person name="Xia T."/>
            <person name="Zhang Z."/>
            <person name="Bennetzen J.L."/>
            <person name="Zhao S."/>
            <person name="Wan X."/>
        </authorList>
    </citation>
    <scope>NUCLEOTIDE SEQUENCE [LARGE SCALE GENOMIC DNA]</scope>
    <source>
        <strain evidence="7">cv. Shuchazao</strain>
        <tissue evidence="6">Leaf</tissue>
    </source>
</reference>
<dbReference type="SUPFAM" id="SSF49723">
    <property type="entry name" value="Lipase/lipooxygenase domain (PLAT/LH2 domain)"/>
    <property type="match status" value="1"/>
</dbReference>
<proteinExistence type="inferred from homology"/>
<organism evidence="6 7">
    <name type="scientific">Camellia sinensis var. sinensis</name>
    <name type="common">China tea</name>
    <dbReference type="NCBI Taxonomy" id="542762"/>
    <lineage>
        <taxon>Eukaryota</taxon>
        <taxon>Viridiplantae</taxon>
        <taxon>Streptophyta</taxon>
        <taxon>Embryophyta</taxon>
        <taxon>Tracheophyta</taxon>
        <taxon>Spermatophyta</taxon>
        <taxon>Magnoliopsida</taxon>
        <taxon>eudicotyledons</taxon>
        <taxon>Gunneridae</taxon>
        <taxon>Pentapetalae</taxon>
        <taxon>asterids</taxon>
        <taxon>Ericales</taxon>
        <taxon>Theaceae</taxon>
        <taxon>Camellia</taxon>
    </lineage>
</organism>
<dbReference type="GO" id="GO:0005525">
    <property type="term" value="F:GTP binding"/>
    <property type="evidence" value="ECO:0007669"/>
    <property type="project" value="UniProtKB-KW"/>
</dbReference>
<comment type="subcellular location">
    <subcellularLocation>
        <location evidence="4">Endomembrane system</location>
        <topology evidence="4">Lipid-anchor</topology>
    </subcellularLocation>
</comment>
<comment type="similarity">
    <text evidence="1">Belongs to the small GTPase superfamily. Rab family.</text>
</comment>
<sequence>MLNLKSANEYKYLRQSNCYSISGVDDARQFRIVMESILALLEPVALEYDPMHLSSRVQMLESLDNVLVELYKQNNVLDFNDFNPSTFDNVHEFLGQNVYLQLISLVNADPADKCGLQTDAKFINHFYYFCNQNDSYLESYISTIGVDFKIRTVKHDGKTIKLQVLSFNSGILLDKNILGQSVAVTIAVVYDVTDQQSFNNVKQWLSEIDRYASENVNKLLIGNKCDLTAPKAFVDEIGIPFLIKQWTSFLDLNIFYGEDQELNREIELAFQQISLSHYIDHPSTFGQVDLSALEDDIFTGIEDLPGNESEAEEMVRRISCPICQRLKCREDGQKRPIEIVTDLAEAPINKWPRMEMPSIEDDLSEPFVIQPRIRILRFKLVGRPSRILSWPPKYGFGALFANKQSNFPCQTGCHLDCFGGAMGHIAGWIAEIGRRHYDVVERFSILGGQLEEEKSKAIATIADLAVVTTKAKFEVTKAEEEQTMMNVFWYKFLVMLRSSKELPRIPPETKTMPFSAFSFFFSEEEEENQKEEEEEKEEGGGGGGGGGGTGGGQQIGLEAEEGRGLRGRGCDDDWRRRGCNDGQR</sequence>
<dbReference type="Gene3D" id="1.10.10.820">
    <property type="match status" value="1"/>
</dbReference>
<evidence type="ECO:0000313" key="6">
    <source>
        <dbReference type="EMBL" id="THG11023.1"/>
    </source>
</evidence>
<dbReference type="Pfam" id="PF00071">
    <property type="entry name" value="Ras"/>
    <property type="match status" value="1"/>
</dbReference>
<evidence type="ECO:0000313" key="7">
    <source>
        <dbReference type="Proteomes" id="UP000306102"/>
    </source>
</evidence>
<dbReference type="InterPro" id="IPR001806">
    <property type="entry name" value="Small_GTPase"/>
</dbReference>
<dbReference type="PRINTS" id="PR00449">
    <property type="entry name" value="RASTRNSFRMNG"/>
</dbReference>
<evidence type="ECO:0000256" key="4">
    <source>
        <dbReference type="ARBA" id="ARBA00037868"/>
    </source>
</evidence>
<dbReference type="Gene3D" id="3.40.50.300">
    <property type="entry name" value="P-loop containing nucleotide triphosphate hydrolases"/>
    <property type="match status" value="1"/>
</dbReference>